<dbReference type="InterPro" id="IPR004813">
    <property type="entry name" value="OPT"/>
</dbReference>
<feature type="transmembrane region" description="Helical" evidence="10">
    <location>
        <begin position="266"/>
        <end position="287"/>
    </location>
</feature>
<dbReference type="Pfam" id="PF03169">
    <property type="entry name" value="OPT"/>
    <property type="match status" value="1"/>
</dbReference>
<evidence type="ECO:0000256" key="2">
    <source>
        <dbReference type="ARBA" id="ARBA00008807"/>
    </source>
</evidence>
<feature type="transmembrane region" description="Helical" evidence="10">
    <location>
        <begin position="198"/>
        <end position="224"/>
    </location>
</feature>
<feature type="transmembrane region" description="Helical" evidence="10">
    <location>
        <begin position="496"/>
        <end position="519"/>
    </location>
</feature>
<gene>
    <name evidence="11" type="ORF">N7452_009790</name>
</gene>
<feature type="region of interest" description="Disordered" evidence="9">
    <location>
        <begin position="1"/>
        <end position="20"/>
    </location>
</feature>
<keyword evidence="4 10" id="KW-0812">Transmembrane</keyword>
<evidence type="ECO:0000256" key="6">
    <source>
        <dbReference type="ARBA" id="ARBA00022927"/>
    </source>
</evidence>
<accession>A0A9W9Q9B9</accession>
<organism evidence="11 12">
    <name type="scientific">Penicillium brevicompactum</name>
    <dbReference type="NCBI Taxonomy" id="5074"/>
    <lineage>
        <taxon>Eukaryota</taxon>
        <taxon>Fungi</taxon>
        <taxon>Dikarya</taxon>
        <taxon>Ascomycota</taxon>
        <taxon>Pezizomycotina</taxon>
        <taxon>Eurotiomycetes</taxon>
        <taxon>Eurotiomycetidae</taxon>
        <taxon>Eurotiales</taxon>
        <taxon>Aspergillaceae</taxon>
        <taxon>Penicillium</taxon>
    </lineage>
</organism>
<evidence type="ECO:0000313" key="12">
    <source>
        <dbReference type="Proteomes" id="UP001147695"/>
    </source>
</evidence>
<keyword evidence="8 10" id="KW-0472">Membrane</keyword>
<feature type="transmembrane region" description="Helical" evidence="10">
    <location>
        <begin position="580"/>
        <end position="599"/>
    </location>
</feature>
<reference evidence="11" key="2">
    <citation type="journal article" date="2023" name="IMA Fungus">
        <title>Comparative genomic study of the Penicillium genus elucidates a diverse pangenome and 15 lateral gene transfer events.</title>
        <authorList>
            <person name="Petersen C."/>
            <person name="Sorensen T."/>
            <person name="Nielsen M.R."/>
            <person name="Sondergaard T.E."/>
            <person name="Sorensen J.L."/>
            <person name="Fitzpatrick D.A."/>
            <person name="Frisvad J.C."/>
            <person name="Nielsen K.L."/>
        </authorList>
    </citation>
    <scope>NUCLEOTIDE SEQUENCE</scope>
    <source>
        <strain evidence="11">IBT 35673</strain>
    </source>
</reference>
<dbReference type="GO" id="GO:0035673">
    <property type="term" value="F:oligopeptide transmembrane transporter activity"/>
    <property type="evidence" value="ECO:0007669"/>
    <property type="project" value="InterPro"/>
</dbReference>
<comment type="subcellular location">
    <subcellularLocation>
        <location evidence="1">Membrane</location>
        <topology evidence="1">Multi-pass membrane protein</topology>
    </subcellularLocation>
</comment>
<keyword evidence="6" id="KW-0653">Protein transport</keyword>
<dbReference type="InterPro" id="IPR004648">
    <property type="entry name" value="Oligpept_transpt"/>
</dbReference>
<keyword evidence="5" id="KW-0571">Peptide transport</keyword>
<dbReference type="NCBIfam" id="TIGR00728">
    <property type="entry name" value="OPT_sfam"/>
    <property type="match status" value="1"/>
</dbReference>
<comment type="caution">
    <text evidence="11">The sequence shown here is derived from an EMBL/GenBank/DDBJ whole genome shotgun (WGS) entry which is preliminary data.</text>
</comment>
<feature type="transmembrane region" description="Helical" evidence="10">
    <location>
        <begin position="117"/>
        <end position="135"/>
    </location>
</feature>
<protein>
    <submittedName>
        <fullName evidence="11">OPT superfamily oligopeptide transporter</fullName>
    </submittedName>
</protein>
<dbReference type="EMBL" id="JAPZBQ010000005">
    <property type="protein sequence ID" value="KAJ5329400.1"/>
    <property type="molecule type" value="Genomic_DNA"/>
</dbReference>
<evidence type="ECO:0000256" key="4">
    <source>
        <dbReference type="ARBA" id="ARBA00022692"/>
    </source>
</evidence>
<dbReference type="Proteomes" id="UP001147695">
    <property type="component" value="Unassembled WGS sequence"/>
</dbReference>
<feature type="transmembrane region" description="Helical" evidence="10">
    <location>
        <begin position="731"/>
        <end position="757"/>
    </location>
</feature>
<evidence type="ECO:0000256" key="8">
    <source>
        <dbReference type="ARBA" id="ARBA00023136"/>
    </source>
</evidence>
<dbReference type="PANTHER" id="PTHR22601">
    <property type="entry name" value="ISP4 LIKE PROTEIN"/>
    <property type="match status" value="1"/>
</dbReference>
<sequence length="783" mass="85934">MSSPISASPQGIGVVDPSITTANEKSGTPLVTLADLKDTKDETNLVEREATDDDTEVNAAIIVTGADVSAHLISMQDDHDTAINFRSFFLATGFIAFTAALSQIFNFKPSGGSVSTGLTLILSYFIGNAWARFLPSAAKLETRWKARGGEGKLPLWIKFIGFLNPGPFKLKQHAVIVLCANACGDNSGISITFAAQKLFYNLPLSATTIVLSTISIGLFGYGIAGILRPIAVWHPECVYWGNLPLVKSMQDLHWKHINDSRQLRTFWYAVGGMMIYQIIPGYMFPWLNGVSIPCLASQKATGYTASVLTNLFGGSTNNEGLGLFSLCFDWQYLQSGSVTFPLKLQLPMAIGIGICSIVMIGIYYGDVWGSLSLPFMSTNLRTDNGHVYPVKEIFPGGHLDEALLEKHGIPRLTGTFAYSMLMANAAIGALILHVFLFWGKDVWQTWRLSMKGEFREPHHAYMAKNYKDSPWWWYICIAVLSFIIGIVVVVKEDITLPAWGYVVALLIGMVIAIFSTILFSRFGNGIATNNVSKMLAGLILPGLPVGNMYFSIWSHNIVTCACDLCGSFKMGDYLKIPPKVILACQIYGCMLGAAINYVIMNYIVSSHRDLLIEGNGNSFWSGAVVQSYNTKAASWALAPHMYKSGARYEMVPIGMVIGAAAVLVHRLIYHFIPKVGKFDLSEINLPQLIQYSASIPDISPRTGNLLTSTALGFFAQYYLRNYRPAFFRDYLWILALALDAGSGICIFILTFAVMGVGTAPHPFPLWWGNNQNGYSDWCPAPSS</sequence>
<keyword evidence="7 10" id="KW-1133">Transmembrane helix</keyword>
<comment type="similarity">
    <text evidence="2">Belongs to the oligopeptide OPT transporter family.</text>
</comment>
<feature type="transmembrane region" description="Helical" evidence="10">
    <location>
        <begin position="531"/>
        <end position="550"/>
    </location>
</feature>
<reference evidence="11" key="1">
    <citation type="submission" date="2022-12" db="EMBL/GenBank/DDBJ databases">
        <authorList>
            <person name="Petersen C."/>
        </authorList>
    </citation>
    <scope>NUCLEOTIDE SEQUENCE</scope>
    <source>
        <strain evidence="11">IBT 35673</strain>
    </source>
</reference>
<dbReference type="GO" id="GO:0015031">
    <property type="term" value="P:protein transport"/>
    <property type="evidence" value="ECO:0007669"/>
    <property type="project" value="UniProtKB-KW"/>
</dbReference>
<name>A0A9W9Q9B9_PENBR</name>
<dbReference type="AlphaFoldDB" id="A0A9W9Q9B9"/>
<evidence type="ECO:0000256" key="9">
    <source>
        <dbReference type="SAM" id="MobiDB-lite"/>
    </source>
</evidence>
<evidence type="ECO:0000256" key="3">
    <source>
        <dbReference type="ARBA" id="ARBA00022448"/>
    </source>
</evidence>
<feature type="transmembrane region" description="Helical" evidence="10">
    <location>
        <begin position="346"/>
        <end position="365"/>
    </location>
</feature>
<keyword evidence="3" id="KW-0813">Transport</keyword>
<feature type="transmembrane region" description="Helical" evidence="10">
    <location>
        <begin position="416"/>
        <end position="438"/>
    </location>
</feature>
<feature type="transmembrane region" description="Helical" evidence="10">
    <location>
        <begin position="471"/>
        <end position="490"/>
    </location>
</feature>
<evidence type="ECO:0000256" key="7">
    <source>
        <dbReference type="ARBA" id="ARBA00022989"/>
    </source>
</evidence>
<evidence type="ECO:0000256" key="1">
    <source>
        <dbReference type="ARBA" id="ARBA00004141"/>
    </source>
</evidence>
<feature type="transmembrane region" description="Helical" evidence="10">
    <location>
        <begin position="650"/>
        <end position="672"/>
    </location>
</feature>
<dbReference type="GO" id="GO:0016020">
    <property type="term" value="C:membrane"/>
    <property type="evidence" value="ECO:0007669"/>
    <property type="project" value="UniProtKB-SubCell"/>
</dbReference>
<evidence type="ECO:0000256" key="10">
    <source>
        <dbReference type="SAM" id="Phobius"/>
    </source>
</evidence>
<proteinExistence type="inferred from homology"/>
<evidence type="ECO:0000256" key="5">
    <source>
        <dbReference type="ARBA" id="ARBA00022856"/>
    </source>
</evidence>
<evidence type="ECO:0000313" key="11">
    <source>
        <dbReference type="EMBL" id="KAJ5329400.1"/>
    </source>
</evidence>
<feature type="transmembrane region" description="Helical" evidence="10">
    <location>
        <begin position="83"/>
        <end position="105"/>
    </location>
</feature>